<sequence length="54" mass="6213">MSKSSDEIVDEMIVFIEKEEKDLQAAKRANEKGTRTDIVNRILQKLDTEMGDEN</sequence>
<keyword evidence="2" id="KW-1185">Reference proteome</keyword>
<dbReference type="RefSeq" id="WP_262069767.1">
    <property type="nucleotide sequence ID" value="NZ_JAMXOC010000019.1"/>
</dbReference>
<proteinExistence type="predicted"/>
<evidence type="ECO:0000313" key="2">
    <source>
        <dbReference type="Proteomes" id="UP001523565"/>
    </source>
</evidence>
<evidence type="ECO:0000313" key="1">
    <source>
        <dbReference type="EMBL" id="MCP1110886.1"/>
    </source>
</evidence>
<comment type="caution">
    <text evidence="1">The sequence shown here is derived from an EMBL/GenBank/DDBJ whole genome shotgun (WGS) entry which is preliminary data.</text>
</comment>
<name>A0ABT1EK25_9FIRM</name>
<gene>
    <name evidence="1" type="ORF">NK118_11560</name>
</gene>
<accession>A0ABT1EK25</accession>
<protein>
    <submittedName>
        <fullName evidence="1">Uncharacterized protein</fullName>
    </submittedName>
</protein>
<reference evidence="1 2" key="1">
    <citation type="journal article" date="2022" name="Genome Biol. Evol.">
        <title>Host diet, physiology and behaviors set the stage for Lachnospiraceae cladogenesis.</title>
        <authorList>
            <person name="Vera-Ponce De Leon A."/>
            <person name="Schneider M."/>
            <person name="Jahnes B.C."/>
            <person name="Sadowski V."/>
            <person name="Camuy-Velez L.A."/>
            <person name="Duan J."/>
            <person name="Sabree Z.L."/>
        </authorList>
    </citation>
    <scope>NUCLEOTIDE SEQUENCE [LARGE SCALE GENOMIC DNA]</scope>
    <source>
        <strain evidence="1 2">PAL227</strain>
    </source>
</reference>
<dbReference type="EMBL" id="JAMZFV010000019">
    <property type="protein sequence ID" value="MCP1110886.1"/>
    <property type="molecule type" value="Genomic_DNA"/>
</dbReference>
<organism evidence="1 2">
    <name type="scientific">Ohessyouella blattaphilus</name>
    <dbReference type="NCBI Taxonomy" id="2949333"/>
    <lineage>
        <taxon>Bacteria</taxon>
        <taxon>Bacillati</taxon>
        <taxon>Bacillota</taxon>
        <taxon>Clostridia</taxon>
        <taxon>Lachnospirales</taxon>
        <taxon>Lachnospiraceae</taxon>
        <taxon>Ohessyouella</taxon>
    </lineage>
</organism>
<dbReference type="Proteomes" id="UP001523565">
    <property type="component" value="Unassembled WGS sequence"/>
</dbReference>